<keyword evidence="2" id="KW-0444">Lipid biosynthesis</keyword>
<dbReference type="CDD" id="cd03357">
    <property type="entry name" value="LbH_MAT_GAT"/>
    <property type="match status" value="1"/>
</dbReference>
<keyword evidence="5" id="KW-0677">Repeat</keyword>
<dbReference type="InterPro" id="IPR024688">
    <property type="entry name" value="Mac_dom"/>
</dbReference>
<dbReference type="SUPFAM" id="SSF51161">
    <property type="entry name" value="Trimeric LpxA-like enzymes"/>
    <property type="match status" value="1"/>
</dbReference>
<dbReference type="EMBL" id="FNNU01000001">
    <property type="protein sequence ID" value="SDW41133.1"/>
    <property type="molecule type" value="Genomic_DNA"/>
</dbReference>
<dbReference type="GO" id="GO:0005829">
    <property type="term" value="C:cytosol"/>
    <property type="evidence" value="ECO:0007669"/>
    <property type="project" value="TreeGrafter"/>
</dbReference>
<dbReference type="PANTHER" id="PTHR23416">
    <property type="entry name" value="SIALIC ACID SYNTHASE-RELATED"/>
    <property type="match status" value="1"/>
</dbReference>
<dbReference type="InterPro" id="IPR051159">
    <property type="entry name" value="Hexapeptide_acetyltransf"/>
</dbReference>
<evidence type="ECO:0000256" key="1">
    <source>
        <dbReference type="ARBA" id="ARBA00007274"/>
    </source>
</evidence>
<evidence type="ECO:0000256" key="3">
    <source>
        <dbReference type="ARBA" id="ARBA00022556"/>
    </source>
</evidence>
<evidence type="ECO:0000256" key="5">
    <source>
        <dbReference type="ARBA" id="ARBA00022737"/>
    </source>
</evidence>
<dbReference type="Gene3D" id="2.160.10.10">
    <property type="entry name" value="Hexapeptide repeat proteins"/>
    <property type="match status" value="1"/>
</dbReference>
<dbReference type="PROSITE" id="PS00101">
    <property type="entry name" value="HEXAPEP_TRANSFERASES"/>
    <property type="match status" value="1"/>
</dbReference>
<feature type="domain" description="Maltose/galactoside acetyltransferase" evidence="8">
    <location>
        <begin position="5"/>
        <end position="58"/>
    </location>
</feature>
<proteinExistence type="inferred from homology"/>
<dbReference type="AlphaFoldDB" id="A0A1H2TB15"/>
<evidence type="ECO:0000256" key="4">
    <source>
        <dbReference type="ARBA" id="ARBA00022679"/>
    </source>
</evidence>
<keyword evidence="7" id="KW-0012">Acyltransferase</keyword>
<dbReference type="RefSeq" id="WP_090225000.1">
    <property type="nucleotide sequence ID" value="NZ_FNNU01000001.1"/>
</dbReference>
<dbReference type="GO" id="GO:0009245">
    <property type="term" value="P:lipid A biosynthetic process"/>
    <property type="evidence" value="ECO:0007669"/>
    <property type="project" value="UniProtKB-KW"/>
</dbReference>
<evidence type="ECO:0000256" key="7">
    <source>
        <dbReference type="ARBA" id="ARBA00023315"/>
    </source>
</evidence>
<evidence type="ECO:0000256" key="2">
    <source>
        <dbReference type="ARBA" id="ARBA00022516"/>
    </source>
</evidence>
<dbReference type="FunFam" id="2.160.10.10:FF:000008">
    <property type="entry name" value="Maltose O-acetyltransferase"/>
    <property type="match status" value="1"/>
</dbReference>
<dbReference type="Pfam" id="PF12464">
    <property type="entry name" value="Mac"/>
    <property type="match status" value="1"/>
</dbReference>
<dbReference type="PANTHER" id="PTHR23416:SF23">
    <property type="entry name" value="ACETYLTRANSFERASE C18B11.09C-RELATED"/>
    <property type="match status" value="1"/>
</dbReference>
<dbReference type="SMART" id="SM01266">
    <property type="entry name" value="Mac"/>
    <property type="match status" value="1"/>
</dbReference>
<keyword evidence="10" id="KW-1185">Reference proteome</keyword>
<dbReference type="Pfam" id="PF00132">
    <property type="entry name" value="Hexapep"/>
    <property type="match status" value="1"/>
</dbReference>
<gene>
    <name evidence="9" type="ORF">SAMN05216287_0931</name>
</gene>
<dbReference type="Proteomes" id="UP000243778">
    <property type="component" value="Unassembled WGS sequence"/>
</dbReference>
<keyword evidence="4 9" id="KW-0808">Transferase</keyword>
<evidence type="ECO:0000313" key="10">
    <source>
        <dbReference type="Proteomes" id="UP000243778"/>
    </source>
</evidence>
<organism evidence="9 10">
    <name type="scientific">Pseudomonas kuykendallii</name>
    <dbReference type="NCBI Taxonomy" id="1007099"/>
    <lineage>
        <taxon>Bacteria</taxon>
        <taxon>Pseudomonadati</taxon>
        <taxon>Pseudomonadota</taxon>
        <taxon>Gammaproteobacteria</taxon>
        <taxon>Pseudomonadales</taxon>
        <taxon>Pseudomonadaceae</taxon>
        <taxon>Pseudomonas</taxon>
    </lineage>
</organism>
<reference evidence="10" key="1">
    <citation type="submission" date="2016-10" db="EMBL/GenBank/DDBJ databases">
        <authorList>
            <person name="Varghese N."/>
            <person name="Submissions S."/>
        </authorList>
    </citation>
    <scope>NUCLEOTIDE SEQUENCE [LARGE SCALE GENOMIC DNA]</scope>
    <source>
        <strain evidence="10">NRRL B-59562</strain>
    </source>
</reference>
<dbReference type="GO" id="GO:0016020">
    <property type="term" value="C:membrane"/>
    <property type="evidence" value="ECO:0007669"/>
    <property type="project" value="GOC"/>
</dbReference>
<protein>
    <submittedName>
        <fullName evidence="9">Maltose O-acetyltransferase</fullName>
    </submittedName>
</protein>
<name>A0A1H2TB15_9PSED</name>
<evidence type="ECO:0000313" key="9">
    <source>
        <dbReference type="EMBL" id="SDW41133.1"/>
    </source>
</evidence>
<evidence type="ECO:0000259" key="8">
    <source>
        <dbReference type="SMART" id="SM01266"/>
    </source>
</evidence>
<accession>A0A1H2TB15</accession>
<dbReference type="InterPro" id="IPR001451">
    <property type="entry name" value="Hexapep"/>
</dbReference>
<comment type="similarity">
    <text evidence="1">Belongs to the transferase hexapeptide repeat family.</text>
</comment>
<sequence>MNSNREKMLAGELYQPWDPELVAARAAARVLMHAFNASAENSAERHELLGRILGSAQGEPYIESTFRFDYGFNIHVGRSFYANFDLLILDAAPVRIGDDCLIGPGVHIYTSTHPLDMGERVSTLESARPVTIGNGVWIGGRAVINPGVSIGDGAIIASGAVVTRDVPAFTLVGGNPARLIRQLETHPAAEPRNGPVPRP</sequence>
<dbReference type="InterPro" id="IPR011004">
    <property type="entry name" value="Trimer_LpxA-like_sf"/>
</dbReference>
<dbReference type="OrthoDB" id="9815592at2"/>
<dbReference type="Pfam" id="PF14602">
    <property type="entry name" value="Hexapep_2"/>
    <property type="match status" value="1"/>
</dbReference>
<dbReference type="STRING" id="1007099.SAMN05216287_0931"/>
<dbReference type="InterPro" id="IPR018357">
    <property type="entry name" value="Hexapep_transf_CS"/>
</dbReference>
<keyword evidence="6" id="KW-0443">Lipid metabolism</keyword>
<dbReference type="GO" id="GO:0016413">
    <property type="term" value="F:O-acetyltransferase activity"/>
    <property type="evidence" value="ECO:0007669"/>
    <property type="project" value="UniProtKB-ARBA"/>
</dbReference>
<keyword evidence="3" id="KW-0441">Lipid A biosynthesis</keyword>
<evidence type="ECO:0000256" key="6">
    <source>
        <dbReference type="ARBA" id="ARBA00023098"/>
    </source>
</evidence>